<keyword evidence="3 5" id="KW-1133">Transmembrane helix</keyword>
<evidence type="ECO:0000256" key="1">
    <source>
        <dbReference type="ARBA" id="ARBA00004141"/>
    </source>
</evidence>
<evidence type="ECO:0000313" key="6">
    <source>
        <dbReference type="EMBL" id="SVB02881.1"/>
    </source>
</evidence>
<evidence type="ECO:0000256" key="3">
    <source>
        <dbReference type="ARBA" id="ARBA00022989"/>
    </source>
</evidence>
<dbReference type="EMBL" id="UINC01026083">
    <property type="protein sequence ID" value="SVB02881.1"/>
    <property type="molecule type" value="Genomic_DNA"/>
</dbReference>
<feature type="transmembrane region" description="Helical" evidence="5">
    <location>
        <begin position="73"/>
        <end position="90"/>
    </location>
</feature>
<organism evidence="6">
    <name type="scientific">marine metagenome</name>
    <dbReference type="NCBI Taxonomy" id="408172"/>
    <lineage>
        <taxon>unclassified sequences</taxon>
        <taxon>metagenomes</taxon>
        <taxon>ecological metagenomes</taxon>
    </lineage>
</organism>
<dbReference type="AlphaFoldDB" id="A0A382ANM6"/>
<evidence type="ECO:0000256" key="5">
    <source>
        <dbReference type="SAM" id="Phobius"/>
    </source>
</evidence>
<dbReference type="Pfam" id="PF04241">
    <property type="entry name" value="DUF423"/>
    <property type="match status" value="1"/>
</dbReference>
<gene>
    <name evidence="6" type="ORF">METZ01_LOCUS155735</name>
</gene>
<evidence type="ECO:0000256" key="2">
    <source>
        <dbReference type="ARBA" id="ARBA00022692"/>
    </source>
</evidence>
<reference evidence="6" key="1">
    <citation type="submission" date="2018-05" db="EMBL/GenBank/DDBJ databases">
        <authorList>
            <person name="Lanie J.A."/>
            <person name="Ng W.-L."/>
            <person name="Kazmierczak K.M."/>
            <person name="Andrzejewski T.M."/>
            <person name="Davidsen T.M."/>
            <person name="Wayne K.J."/>
            <person name="Tettelin H."/>
            <person name="Glass J.I."/>
            <person name="Rusch D."/>
            <person name="Podicherti R."/>
            <person name="Tsui H.-C.T."/>
            <person name="Winkler M.E."/>
        </authorList>
    </citation>
    <scope>NUCLEOTIDE SEQUENCE</scope>
</reference>
<name>A0A382ANM6_9ZZZZ</name>
<accession>A0A382ANM6</accession>
<feature type="transmembrane region" description="Helical" evidence="5">
    <location>
        <begin position="96"/>
        <end position="117"/>
    </location>
</feature>
<proteinExistence type="predicted"/>
<protein>
    <recommendedName>
        <fullName evidence="7">DUF423 domain-containing protein</fullName>
    </recommendedName>
</protein>
<evidence type="ECO:0000256" key="4">
    <source>
        <dbReference type="ARBA" id="ARBA00023136"/>
    </source>
</evidence>
<comment type="subcellular location">
    <subcellularLocation>
        <location evidence="1">Membrane</location>
        <topology evidence="1">Multi-pass membrane protein</topology>
    </subcellularLocation>
</comment>
<dbReference type="PANTHER" id="PTHR43461:SF1">
    <property type="entry name" value="TRANSMEMBRANE PROTEIN 256"/>
    <property type="match status" value="1"/>
</dbReference>
<dbReference type="InterPro" id="IPR006696">
    <property type="entry name" value="DUF423"/>
</dbReference>
<keyword evidence="2 5" id="KW-0812">Transmembrane</keyword>
<evidence type="ECO:0008006" key="7">
    <source>
        <dbReference type="Google" id="ProtNLM"/>
    </source>
</evidence>
<keyword evidence="4 5" id="KW-0472">Membrane</keyword>
<feature type="transmembrane region" description="Helical" evidence="5">
    <location>
        <begin position="44"/>
        <end position="61"/>
    </location>
</feature>
<dbReference type="PANTHER" id="PTHR43461">
    <property type="entry name" value="TRANSMEMBRANE PROTEIN 256"/>
    <property type="match status" value="1"/>
</dbReference>
<sequence>MERFFALTGCFFAMTAVVMGAFGSHLLQSKLPASSLNTLEIAVRYQMYHALAIFFVVYALGRWPSLAISMSGWLFVFGILFFSGSLYVLIATEQRWLGMITPIGGILLICGWINLFLNLLKT</sequence>
<dbReference type="GO" id="GO:0005886">
    <property type="term" value="C:plasma membrane"/>
    <property type="evidence" value="ECO:0007669"/>
    <property type="project" value="TreeGrafter"/>
</dbReference>